<dbReference type="GO" id="GO:0005886">
    <property type="term" value="C:plasma membrane"/>
    <property type="evidence" value="ECO:0007669"/>
    <property type="project" value="UniProtKB-SubCell"/>
</dbReference>
<feature type="transmembrane region" description="Helical" evidence="9">
    <location>
        <begin position="82"/>
        <end position="99"/>
    </location>
</feature>
<dbReference type="PANTHER" id="PTHR30574">
    <property type="entry name" value="INNER MEMBRANE PROTEIN YEDE"/>
    <property type="match status" value="1"/>
</dbReference>
<evidence type="ECO:0000256" key="5">
    <source>
        <dbReference type="ARBA" id="ARBA00022692"/>
    </source>
</evidence>
<reference evidence="10 11" key="1">
    <citation type="submission" date="2013-09" db="EMBL/GenBank/DDBJ databases">
        <title>Genome sequencing of Arenimonas malthae.</title>
        <authorList>
            <person name="Chen F."/>
            <person name="Wang G."/>
        </authorList>
    </citation>
    <scope>NUCLEOTIDE SEQUENCE [LARGE SCALE GENOMIC DNA]</scope>
    <source>
        <strain evidence="10 11">CC-JY-1</strain>
    </source>
</reference>
<evidence type="ECO:0000256" key="9">
    <source>
        <dbReference type="SAM" id="Phobius"/>
    </source>
</evidence>
<evidence type="ECO:0000256" key="1">
    <source>
        <dbReference type="ARBA" id="ARBA00004429"/>
    </source>
</evidence>
<evidence type="ECO:0000256" key="4">
    <source>
        <dbReference type="ARBA" id="ARBA00022519"/>
    </source>
</evidence>
<evidence type="ECO:0000256" key="2">
    <source>
        <dbReference type="ARBA" id="ARBA00022448"/>
    </source>
</evidence>
<organism evidence="10 11">
    <name type="scientific">Arenimonas malthae CC-JY-1</name>
    <dbReference type="NCBI Taxonomy" id="1384054"/>
    <lineage>
        <taxon>Bacteria</taxon>
        <taxon>Pseudomonadati</taxon>
        <taxon>Pseudomonadota</taxon>
        <taxon>Gammaproteobacteria</taxon>
        <taxon>Lysobacterales</taxon>
        <taxon>Lysobacteraceae</taxon>
        <taxon>Arenimonas</taxon>
    </lineage>
</organism>
<proteinExistence type="inferred from homology"/>
<keyword evidence="5 9" id="KW-0812">Transmembrane</keyword>
<keyword evidence="4" id="KW-0997">Cell inner membrane</keyword>
<dbReference type="STRING" id="1384054.N790_07895"/>
<dbReference type="InterPro" id="IPR007272">
    <property type="entry name" value="Sulf_transp_TsuA/YedE"/>
</dbReference>
<keyword evidence="2" id="KW-0813">Transport</keyword>
<evidence type="ECO:0000313" key="10">
    <source>
        <dbReference type="EMBL" id="KFN47339.1"/>
    </source>
</evidence>
<evidence type="ECO:0000256" key="6">
    <source>
        <dbReference type="ARBA" id="ARBA00022989"/>
    </source>
</evidence>
<name>A0A091B920_9GAMM</name>
<dbReference type="PATRIC" id="fig|1384054.3.peg.1644"/>
<evidence type="ECO:0000313" key="11">
    <source>
        <dbReference type="Proteomes" id="UP000029392"/>
    </source>
</evidence>
<dbReference type="RefSeq" id="WP_043803440.1">
    <property type="nucleotide sequence ID" value="NZ_AVCH01000162.1"/>
</dbReference>
<sequence length="142" mass="14349">MNEAQLLQAIAGGALIGLSAGLLFIFNGRIAGVSGFFGDALANPKLPGTASRVLFLLGLVAGYLLVRHFVAGTGGMQLQAGWGGMVLAGLLVGYGTRLGCGCTSGHGICGISRLSPRSLAATAVFMAAGLATVFLLRLAGWR</sequence>
<dbReference type="PANTHER" id="PTHR30574:SF1">
    <property type="entry name" value="SULPHUR TRANSPORT DOMAIN-CONTAINING PROTEIN"/>
    <property type="match status" value="1"/>
</dbReference>
<feature type="transmembrane region" description="Helical" evidence="9">
    <location>
        <begin position="6"/>
        <end position="26"/>
    </location>
</feature>
<comment type="similarity">
    <text evidence="8">Belongs to the TsuA/YedE (TC 9.B.102) family.</text>
</comment>
<feature type="transmembrane region" description="Helical" evidence="9">
    <location>
        <begin position="53"/>
        <end position="70"/>
    </location>
</feature>
<keyword evidence="7 9" id="KW-0472">Membrane</keyword>
<evidence type="ECO:0008006" key="12">
    <source>
        <dbReference type="Google" id="ProtNLM"/>
    </source>
</evidence>
<evidence type="ECO:0000256" key="3">
    <source>
        <dbReference type="ARBA" id="ARBA00022475"/>
    </source>
</evidence>
<keyword evidence="6 9" id="KW-1133">Transmembrane helix</keyword>
<dbReference type="AlphaFoldDB" id="A0A091B920"/>
<protein>
    <recommendedName>
        <fullName evidence="12">Sulphur transport domain-containing protein</fullName>
    </recommendedName>
</protein>
<dbReference type="Proteomes" id="UP000029392">
    <property type="component" value="Unassembled WGS sequence"/>
</dbReference>
<dbReference type="eggNOG" id="COG2391">
    <property type="taxonomic scope" value="Bacteria"/>
</dbReference>
<evidence type="ECO:0000256" key="7">
    <source>
        <dbReference type="ARBA" id="ARBA00023136"/>
    </source>
</evidence>
<feature type="transmembrane region" description="Helical" evidence="9">
    <location>
        <begin position="119"/>
        <end position="139"/>
    </location>
</feature>
<dbReference type="EMBL" id="AVCH01000162">
    <property type="protein sequence ID" value="KFN47339.1"/>
    <property type="molecule type" value="Genomic_DNA"/>
</dbReference>
<gene>
    <name evidence="10" type="ORF">N790_07895</name>
</gene>
<dbReference type="OrthoDB" id="9814020at2"/>
<keyword evidence="11" id="KW-1185">Reference proteome</keyword>
<comment type="caution">
    <text evidence="10">The sequence shown here is derived from an EMBL/GenBank/DDBJ whole genome shotgun (WGS) entry which is preliminary data.</text>
</comment>
<comment type="subcellular location">
    <subcellularLocation>
        <location evidence="1">Cell inner membrane</location>
        <topology evidence="1">Multi-pass membrane protein</topology>
    </subcellularLocation>
</comment>
<evidence type="ECO:0000256" key="8">
    <source>
        <dbReference type="ARBA" id="ARBA00035655"/>
    </source>
</evidence>
<keyword evidence="3" id="KW-1003">Cell membrane</keyword>
<accession>A0A091B920</accession>